<dbReference type="OrthoDB" id="9810951at2"/>
<feature type="transmembrane region" description="Helical" evidence="8">
    <location>
        <begin position="384"/>
        <end position="403"/>
    </location>
</feature>
<protein>
    <submittedName>
        <fullName evidence="10">4-amino-4-deoxy-L-arabinose transferase-like glycosyltransferase</fullName>
    </submittedName>
</protein>
<gene>
    <name evidence="10" type="ORF">LX70_00476</name>
</gene>
<dbReference type="PANTHER" id="PTHR33908">
    <property type="entry name" value="MANNOSYLTRANSFERASE YKCB-RELATED"/>
    <property type="match status" value="1"/>
</dbReference>
<feature type="domain" description="Glycosyltransferase RgtA/B/C/D-like" evidence="9">
    <location>
        <begin position="67"/>
        <end position="230"/>
    </location>
</feature>
<keyword evidence="2" id="KW-1003">Cell membrane</keyword>
<proteinExistence type="predicted"/>
<feature type="transmembrane region" description="Helical" evidence="8">
    <location>
        <begin position="298"/>
        <end position="316"/>
    </location>
</feature>
<evidence type="ECO:0000256" key="6">
    <source>
        <dbReference type="ARBA" id="ARBA00022989"/>
    </source>
</evidence>
<evidence type="ECO:0000256" key="3">
    <source>
        <dbReference type="ARBA" id="ARBA00022676"/>
    </source>
</evidence>
<dbReference type="InterPro" id="IPR038731">
    <property type="entry name" value="RgtA/B/C-like"/>
</dbReference>
<dbReference type="InterPro" id="IPR050297">
    <property type="entry name" value="LipidA_mod_glycosyltrf_83"/>
</dbReference>
<accession>A0A2S8SCW9</accession>
<feature type="transmembrane region" description="Helical" evidence="8">
    <location>
        <begin position="170"/>
        <end position="197"/>
    </location>
</feature>
<evidence type="ECO:0000256" key="4">
    <source>
        <dbReference type="ARBA" id="ARBA00022679"/>
    </source>
</evidence>
<feature type="transmembrane region" description="Helical" evidence="8">
    <location>
        <begin position="217"/>
        <end position="243"/>
    </location>
</feature>
<keyword evidence="7 8" id="KW-0472">Membrane</keyword>
<reference evidence="10 11" key="1">
    <citation type="submission" date="2018-02" db="EMBL/GenBank/DDBJ databases">
        <title>Genomic Encyclopedia of Archaeal and Bacterial Type Strains, Phase II (KMG-II): from individual species to whole genera.</title>
        <authorList>
            <person name="Goeker M."/>
        </authorList>
    </citation>
    <scope>NUCLEOTIDE SEQUENCE [LARGE SCALE GENOMIC DNA]</scope>
    <source>
        <strain evidence="10 11">DSM 18921</strain>
    </source>
</reference>
<feature type="transmembrane region" description="Helical" evidence="8">
    <location>
        <begin position="409"/>
        <end position="429"/>
    </location>
</feature>
<evidence type="ECO:0000313" key="10">
    <source>
        <dbReference type="EMBL" id="PQV58664.1"/>
    </source>
</evidence>
<dbReference type="PANTHER" id="PTHR33908:SF3">
    <property type="entry name" value="UNDECAPRENYL PHOSPHATE-ALPHA-4-AMINO-4-DEOXY-L-ARABINOSE ARABINOSYL TRANSFERASE"/>
    <property type="match status" value="1"/>
</dbReference>
<evidence type="ECO:0000256" key="2">
    <source>
        <dbReference type="ARBA" id="ARBA00022475"/>
    </source>
</evidence>
<feature type="transmembrane region" description="Helical" evidence="8">
    <location>
        <begin position="133"/>
        <end position="158"/>
    </location>
</feature>
<dbReference type="GO" id="GO:0016763">
    <property type="term" value="F:pentosyltransferase activity"/>
    <property type="evidence" value="ECO:0007669"/>
    <property type="project" value="TreeGrafter"/>
</dbReference>
<dbReference type="GO" id="GO:0009103">
    <property type="term" value="P:lipopolysaccharide biosynthetic process"/>
    <property type="evidence" value="ECO:0007669"/>
    <property type="project" value="TreeGrafter"/>
</dbReference>
<dbReference type="RefSeq" id="WP_146111530.1">
    <property type="nucleotide sequence ID" value="NZ_PVEP01000001.1"/>
</dbReference>
<evidence type="ECO:0000256" key="7">
    <source>
        <dbReference type="ARBA" id="ARBA00023136"/>
    </source>
</evidence>
<evidence type="ECO:0000256" key="8">
    <source>
        <dbReference type="SAM" id="Phobius"/>
    </source>
</evidence>
<keyword evidence="3" id="KW-0328">Glycosyltransferase</keyword>
<sequence>MTVPWEDGSIRIALPLTLVVFALLVLLHIVSVPLLPIDETRYLDVAWEMHLTGDLAHLTRNFDLYTHKPPLLFWLINLVWLGTGVNEFAARLVAPAFALVAVGVTGALARMFWPIDRGVGGRAALAMAGFSVFAIYGSATMFDSMLTVAVLGGIWALWRIGLGADRMIDWALFGLFLALGTYAKGPVILVHLAVPFLTLRFWAPNPPSVGAMAKGGLLSLVVGLVLVAVWLVPAVIGGTPAYREELLWTQSAARVAGGMAHDRPIWFLAALLPVLLFPWGWSLAVWPALVAAVRDSRPARLCLIWALSGLVLFSLISGKQAHYLLPEYPAMALLFARSFGMERLQIHARQYAPAALIVLGLALIGYAVGLIPASGDAGLLVPRIAVFGVALLAFVLAAISWITPGMGGFAVAGIGLVVALHALIAATGLRGGYDGRAIAARLSAAEAGGLAVTGMPYNAEFNFAARLTAPVATPADAAALTDWASAHPDGLIFGPVKALDIAPAETERYNRIEYGFWPASALTSRE</sequence>
<feature type="transmembrane region" description="Helical" evidence="8">
    <location>
        <begin position="351"/>
        <end position="372"/>
    </location>
</feature>
<comment type="subcellular location">
    <subcellularLocation>
        <location evidence="1">Cell membrane</location>
        <topology evidence="1">Multi-pass membrane protein</topology>
    </subcellularLocation>
</comment>
<evidence type="ECO:0000256" key="5">
    <source>
        <dbReference type="ARBA" id="ARBA00022692"/>
    </source>
</evidence>
<keyword evidence="11" id="KW-1185">Reference proteome</keyword>
<dbReference type="GO" id="GO:0010041">
    <property type="term" value="P:response to iron(III) ion"/>
    <property type="evidence" value="ECO:0007669"/>
    <property type="project" value="TreeGrafter"/>
</dbReference>
<evidence type="ECO:0000256" key="1">
    <source>
        <dbReference type="ARBA" id="ARBA00004651"/>
    </source>
</evidence>
<evidence type="ECO:0000313" key="11">
    <source>
        <dbReference type="Proteomes" id="UP000238338"/>
    </source>
</evidence>
<keyword evidence="6 8" id="KW-1133">Transmembrane helix</keyword>
<dbReference type="Pfam" id="PF13231">
    <property type="entry name" value="PMT_2"/>
    <property type="match status" value="1"/>
</dbReference>
<feature type="transmembrane region" description="Helical" evidence="8">
    <location>
        <begin position="264"/>
        <end position="286"/>
    </location>
</feature>
<organism evidence="10 11">
    <name type="scientific">Albidovulum denitrificans</name>
    <dbReference type="NCBI Taxonomy" id="404881"/>
    <lineage>
        <taxon>Bacteria</taxon>
        <taxon>Pseudomonadati</taxon>
        <taxon>Pseudomonadota</taxon>
        <taxon>Alphaproteobacteria</taxon>
        <taxon>Rhodobacterales</taxon>
        <taxon>Paracoccaceae</taxon>
        <taxon>Albidovulum</taxon>
    </lineage>
</organism>
<evidence type="ECO:0000259" key="9">
    <source>
        <dbReference type="Pfam" id="PF13231"/>
    </source>
</evidence>
<name>A0A2S8SCW9_9RHOB</name>
<comment type="caution">
    <text evidence="10">The sequence shown here is derived from an EMBL/GenBank/DDBJ whole genome shotgun (WGS) entry which is preliminary data.</text>
</comment>
<keyword evidence="5 8" id="KW-0812">Transmembrane</keyword>
<dbReference type="EMBL" id="PVEP01000001">
    <property type="protein sequence ID" value="PQV58664.1"/>
    <property type="molecule type" value="Genomic_DNA"/>
</dbReference>
<dbReference type="AlphaFoldDB" id="A0A2S8SCW9"/>
<feature type="transmembrane region" description="Helical" evidence="8">
    <location>
        <begin position="96"/>
        <end position="113"/>
    </location>
</feature>
<feature type="transmembrane region" description="Helical" evidence="8">
    <location>
        <begin position="12"/>
        <end position="35"/>
    </location>
</feature>
<keyword evidence="4 10" id="KW-0808">Transferase</keyword>
<dbReference type="GO" id="GO:0005886">
    <property type="term" value="C:plasma membrane"/>
    <property type="evidence" value="ECO:0007669"/>
    <property type="project" value="UniProtKB-SubCell"/>
</dbReference>
<dbReference type="Proteomes" id="UP000238338">
    <property type="component" value="Unassembled WGS sequence"/>
</dbReference>